<dbReference type="HOGENOM" id="CLU_016785_2_3_1"/>
<dbReference type="AlphaFoldDB" id="A0A067Q510"/>
<dbReference type="Proteomes" id="UP000027265">
    <property type="component" value="Unassembled WGS sequence"/>
</dbReference>
<dbReference type="InterPro" id="IPR041667">
    <property type="entry name" value="Cupin_8"/>
</dbReference>
<dbReference type="Pfam" id="PF13621">
    <property type="entry name" value="Cupin_8"/>
    <property type="match status" value="1"/>
</dbReference>
<dbReference type="SUPFAM" id="SSF51197">
    <property type="entry name" value="Clavaminate synthase-like"/>
    <property type="match status" value="1"/>
</dbReference>
<proteinExistence type="predicted"/>
<dbReference type="GO" id="GO:0043565">
    <property type="term" value="F:sequence-specific DNA binding"/>
    <property type="evidence" value="ECO:0007669"/>
    <property type="project" value="TreeGrafter"/>
</dbReference>
<keyword evidence="3" id="KW-1185">Reference proteome</keyword>
<dbReference type="GO" id="GO:0005634">
    <property type="term" value="C:nucleus"/>
    <property type="evidence" value="ECO:0007669"/>
    <property type="project" value="TreeGrafter"/>
</dbReference>
<dbReference type="InterPro" id="IPR003347">
    <property type="entry name" value="JmjC_dom"/>
</dbReference>
<dbReference type="InterPro" id="IPR050910">
    <property type="entry name" value="JMJD6_ArgDemeth/LysHydrox"/>
</dbReference>
<accession>A0A067Q510</accession>
<dbReference type="PANTHER" id="PTHR12480:SF6">
    <property type="entry name" value="2-OXOGLUTARATE AND IRON-DEPENDENT OXYGENASE JMJD4"/>
    <property type="match status" value="1"/>
</dbReference>
<protein>
    <recommendedName>
        <fullName evidence="1">JmjC domain-containing protein</fullName>
    </recommendedName>
</protein>
<organism evidence="2 3">
    <name type="scientific">Jaapia argillacea MUCL 33604</name>
    <dbReference type="NCBI Taxonomy" id="933084"/>
    <lineage>
        <taxon>Eukaryota</taxon>
        <taxon>Fungi</taxon>
        <taxon>Dikarya</taxon>
        <taxon>Basidiomycota</taxon>
        <taxon>Agaricomycotina</taxon>
        <taxon>Agaricomycetes</taxon>
        <taxon>Agaricomycetidae</taxon>
        <taxon>Jaapiales</taxon>
        <taxon>Jaapiaceae</taxon>
        <taxon>Jaapia</taxon>
    </lineage>
</organism>
<name>A0A067Q510_9AGAM</name>
<reference evidence="3" key="1">
    <citation type="journal article" date="2014" name="Proc. Natl. Acad. Sci. U.S.A.">
        <title>Extensive sampling of basidiomycete genomes demonstrates inadequacy of the white-rot/brown-rot paradigm for wood decay fungi.</title>
        <authorList>
            <person name="Riley R."/>
            <person name="Salamov A.A."/>
            <person name="Brown D.W."/>
            <person name="Nagy L.G."/>
            <person name="Floudas D."/>
            <person name="Held B.W."/>
            <person name="Levasseur A."/>
            <person name="Lombard V."/>
            <person name="Morin E."/>
            <person name="Otillar R."/>
            <person name="Lindquist E.A."/>
            <person name="Sun H."/>
            <person name="LaButti K.M."/>
            <person name="Schmutz J."/>
            <person name="Jabbour D."/>
            <person name="Luo H."/>
            <person name="Baker S.E."/>
            <person name="Pisabarro A.G."/>
            <person name="Walton J.D."/>
            <person name="Blanchette R.A."/>
            <person name="Henrissat B."/>
            <person name="Martin F."/>
            <person name="Cullen D."/>
            <person name="Hibbett D.S."/>
            <person name="Grigoriev I.V."/>
        </authorList>
    </citation>
    <scope>NUCLEOTIDE SEQUENCE [LARGE SCALE GENOMIC DNA]</scope>
    <source>
        <strain evidence="3">MUCL 33604</strain>
    </source>
</reference>
<dbReference type="PANTHER" id="PTHR12480">
    <property type="entry name" value="ARGININE DEMETHYLASE AND LYSYL-HYDROXYLASE JMJD"/>
    <property type="match status" value="1"/>
</dbReference>
<evidence type="ECO:0000313" key="2">
    <source>
        <dbReference type="EMBL" id="KDQ58572.1"/>
    </source>
</evidence>
<dbReference type="STRING" id="933084.A0A067Q510"/>
<dbReference type="OrthoDB" id="424465at2759"/>
<dbReference type="FunCoup" id="A0A067Q510">
    <property type="interactions" value="238"/>
</dbReference>
<sequence length="366" mass="41073">MPEIFSWKASSEWVRHSDPGPTVPDIDALESAFESCTVEVAFCLESDECGGQQRSQMTFPEFATIWRTNPSAGVYMKDFHLCIAGQSSAYETPPLFADDWLNSYTAASQSKGEDDFRFVYLGQSGTTTNFHRDVYASHSWSCSLAGIKRWRFVPPELAHLVRDSKTGDMPAELFGEGVERDYPNIGKARDAVLTVWQYPGESVFVPSGWLHEVKNFGETLSINHNWANASCLSRMSAALSEEVRLGELALEGFDLGSSSEVSVLVQDLTLRNFGWSWKEYFEMIRWRYLVPRSMNGESTSRWTEAVDDLRPPWEVEKSIVAKVVTDWLDGDAGEHLPEVTKIAEEILTLLGEGEAVAPDGNDTWRP</sequence>
<dbReference type="GO" id="GO:0045905">
    <property type="term" value="P:positive regulation of translational termination"/>
    <property type="evidence" value="ECO:0007669"/>
    <property type="project" value="TreeGrafter"/>
</dbReference>
<evidence type="ECO:0000259" key="1">
    <source>
        <dbReference type="PROSITE" id="PS51184"/>
    </source>
</evidence>
<dbReference type="GO" id="GO:0016706">
    <property type="term" value="F:2-oxoglutarate-dependent dioxygenase activity"/>
    <property type="evidence" value="ECO:0007669"/>
    <property type="project" value="TreeGrafter"/>
</dbReference>
<dbReference type="GO" id="GO:0005737">
    <property type="term" value="C:cytoplasm"/>
    <property type="evidence" value="ECO:0007669"/>
    <property type="project" value="TreeGrafter"/>
</dbReference>
<feature type="domain" description="JmjC" evidence="1">
    <location>
        <begin position="81"/>
        <end position="243"/>
    </location>
</feature>
<dbReference type="Gene3D" id="2.60.120.650">
    <property type="entry name" value="Cupin"/>
    <property type="match status" value="1"/>
</dbReference>
<dbReference type="InParanoid" id="A0A067Q510"/>
<dbReference type="PROSITE" id="PS51184">
    <property type="entry name" value="JMJC"/>
    <property type="match status" value="1"/>
</dbReference>
<evidence type="ECO:0000313" key="3">
    <source>
        <dbReference type="Proteomes" id="UP000027265"/>
    </source>
</evidence>
<dbReference type="SMART" id="SM00558">
    <property type="entry name" value="JmjC"/>
    <property type="match status" value="1"/>
</dbReference>
<gene>
    <name evidence="2" type="ORF">JAAARDRAFT_193123</name>
</gene>
<dbReference type="EMBL" id="KL197717">
    <property type="protein sequence ID" value="KDQ58572.1"/>
    <property type="molecule type" value="Genomic_DNA"/>
</dbReference>